<organism evidence="1 2">
    <name type="scientific">Sandaracinus amylolyticus</name>
    <dbReference type="NCBI Taxonomy" id="927083"/>
    <lineage>
        <taxon>Bacteria</taxon>
        <taxon>Pseudomonadati</taxon>
        <taxon>Myxococcota</taxon>
        <taxon>Polyangia</taxon>
        <taxon>Polyangiales</taxon>
        <taxon>Sandaracinaceae</taxon>
        <taxon>Sandaracinus</taxon>
    </lineage>
</organism>
<protein>
    <recommendedName>
        <fullName evidence="3">PilZ domain-containing protein</fullName>
    </recommendedName>
</protein>
<dbReference type="STRING" id="927083.DB32_003819"/>
<dbReference type="EMBL" id="CP011125">
    <property type="protein sequence ID" value="AKF06670.1"/>
    <property type="molecule type" value="Genomic_DNA"/>
</dbReference>
<dbReference type="RefSeq" id="WP_053233819.1">
    <property type="nucleotide sequence ID" value="NZ_CP011125.1"/>
</dbReference>
<gene>
    <name evidence="1" type="ORF">DB32_003819</name>
</gene>
<accession>A0A0F6YIX3</accession>
<name>A0A0F6YIX3_9BACT</name>
<evidence type="ECO:0000313" key="2">
    <source>
        <dbReference type="Proteomes" id="UP000034883"/>
    </source>
</evidence>
<evidence type="ECO:0000313" key="1">
    <source>
        <dbReference type="EMBL" id="AKF06670.1"/>
    </source>
</evidence>
<reference evidence="1" key="1">
    <citation type="submission" date="2015-03" db="EMBL/GenBank/DDBJ databases">
        <title>Genome assembly of Sandaracinus amylolyticus DSM 53668.</title>
        <authorList>
            <person name="Sharma G."/>
            <person name="Subramanian S."/>
        </authorList>
    </citation>
    <scope>NUCLEOTIDE SEQUENCE [LARGE SCALE GENOMIC DNA]</scope>
    <source>
        <strain evidence="1">DSM 53668</strain>
    </source>
</reference>
<dbReference type="KEGG" id="samy:DB32_003819"/>
<dbReference type="AlphaFoldDB" id="A0A0F6YIX3"/>
<dbReference type="Proteomes" id="UP000034883">
    <property type="component" value="Chromosome"/>
</dbReference>
<evidence type="ECO:0008006" key="3">
    <source>
        <dbReference type="Google" id="ProtNLM"/>
    </source>
</evidence>
<sequence length="91" mass="9557">MTLGAITIAQGGQGEALAFAGEVLHVVIERAYAPGAPLSITLAREAGALSLSGKTIGSKRREDGRFDVRVRLVSLRREDRATLEALAAVRG</sequence>
<keyword evidence="2" id="KW-1185">Reference proteome</keyword>
<proteinExistence type="predicted"/>